<protein>
    <submittedName>
        <fullName evidence="5">Dihydrodipicolinate synthase</fullName>
    </submittedName>
</protein>
<dbReference type="PANTHER" id="PTHR12128">
    <property type="entry name" value="DIHYDRODIPICOLINATE SYNTHASE"/>
    <property type="match status" value="1"/>
</dbReference>
<dbReference type="CDD" id="cd00408">
    <property type="entry name" value="DHDPS-like"/>
    <property type="match status" value="1"/>
</dbReference>
<gene>
    <name evidence="5" type="ORF">BLA39750_00928</name>
</gene>
<dbReference type="InterPro" id="IPR013785">
    <property type="entry name" value="Aldolase_TIM"/>
</dbReference>
<comment type="similarity">
    <text evidence="1 3">Belongs to the DapA family.</text>
</comment>
<dbReference type="RefSeq" id="WP_175011079.1">
    <property type="nucleotide sequence ID" value="NZ_CABVQN010000003.1"/>
</dbReference>
<evidence type="ECO:0000313" key="6">
    <source>
        <dbReference type="Proteomes" id="UP000494110"/>
    </source>
</evidence>
<reference evidence="5 6" key="1">
    <citation type="submission" date="2019-09" db="EMBL/GenBank/DDBJ databases">
        <authorList>
            <person name="Depoorter E."/>
        </authorList>
    </citation>
    <scope>NUCLEOTIDE SEQUENCE [LARGE SCALE GENOMIC DNA]</scope>
    <source>
        <strain evidence="5">R-39750</strain>
    </source>
</reference>
<dbReference type="Proteomes" id="UP000494110">
    <property type="component" value="Unassembled WGS sequence"/>
</dbReference>
<name>A0A6P2V8S7_BURL3</name>
<keyword evidence="2 3" id="KW-0456">Lyase</keyword>
<dbReference type="SMART" id="SM01130">
    <property type="entry name" value="DHDPS"/>
    <property type="match status" value="1"/>
</dbReference>
<dbReference type="GO" id="GO:0008840">
    <property type="term" value="F:4-hydroxy-tetrahydrodipicolinate synthase activity"/>
    <property type="evidence" value="ECO:0007669"/>
    <property type="project" value="TreeGrafter"/>
</dbReference>
<organism evidence="5 6">
    <name type="scientific">Burkholderia lata (strain ATCC 17760 / DSM 23089 / LMG 22485 / NCIMB 9086 / R18194 / 383)</name>
    <dbReference type="NCBI Taxonomy" id="482957"/>
    <lineage>
        <taxon>Bacteria</taxon>
        <taxon>Pseudomonadati</taxon>
        <taxon>Pseudomonadota</taxon>
        <taxon>Betaproteobacteria</taxon>
        <taxon>Burkholderiales</taxon>
        <taxon>Burkholderiaceae</taxon>
        <taxon>Burkholderia</taxon>
        <taxon>Burkholderia cepacia complex</taxon>
    </lineage>
</organism>
<dbReference type="SUPFAM" id="SSF51569">
    <property type="entry name" value="Aldolase"/>
    <property type="match status" value="1"/>
</dbReference>
<proteinExistence type="inferred from homology"/>
<feature type="binding site" evidence="4">
    <location>
        <position position="47"/>
    </location>
    <ligand>
        <name>pyruvate</name>
        <dbReference type="ChEBI" id="CHEBI:15361"/>
    </ligand>
</feature>
<dbReference type="GO" id="GO:0005829">
    <property type="term" value="C:cytosol"/>
    <property type="evidence" value="ECO:0007669"/>
    <property type="project" value="TreeGrafter"/>
</dbReference>
<evidence type="ECO:0000256" key="1">
    <source>
        <dbReference type="ARBA" id="ARBA00007592"/>
    </source>
</evidence>
<evidence type="ECO:0000256" key="3">
    <source>
        <dbReference type="PIRNR" id="PIRNR001365"/>
    </source>
</evidence>
<sequence length="300" mass="32359">MKILKGLSAFPITPIDESGRVDTSALRGLVARLRDAKVDSIGLLGSTGSYVYLTREERRRALEAAIDEVGKQVPIVVGIGALRTDDAVKLAQDAKSIGASVGLLAAVSYAPLTESEVFDHFNTVARASKLPICIYDNPSTTHFQFTPELIGRLANNVEIVAAKSDAPSPSEVPKHLANLRGRVPIDFSLGYSSDWNTTEALIAGADTWYSVLGGILPEVCVRITRAVQEGNFEEARRLDAGLRPIWDLFTEFGSLRVVYAIAEILHLNRTVPPLPVQGLSTAAKQRVREAVGSLSKELIG</sequence>
<dbReference type="PANTHER" id="PTHR12128:SF66">
    <property type="entry name" value="4-HYDROXY-2-OXOGLUTARATE ALDOLASE, MITOCHONDRIAL"/>
    <property type="match status" value="1"/>
</dbReference>
<evidence type="ECO:0000256" key="4">
    <source>
        <dbReference type="PIRSR" id="PIRSR001365-2"/>
    </source>
</evidence>
<dbReference type="PIRSF" id="PIRSF001365">
    <property type="entry name" value="DHDPS"/>
    <property type="match status" value="1"/>
</dbReference>
<dbReference type="InterPro" id="IPR002220">
    <property type="entry name" value="DapA-like"/>
</dbReference>
<dbReference type="Pfam" id="PF00701">
    <property type="entry name" value="DHDPS"/>
    <property type="match status" value="1"/>
</dbReference>
<dbReference type="AlphaFoldDB" id="A0A6P2V8S7"/>
<accession>A0A6P2V8S7</accession>
<dbReference type="Gene3D" id="3.20.20.70">
    <property type="entry name" value="Aldolase class I"/>
    <property type="match status" value="1"/>
</dbReference>
<evidence type="ECO:0000256" key="2">
    <source>
        <dbReference type="ARBA" id="ARBA00023239"/>
    </source>
</evidence>
<evidence type="ECO:0000313" key="5">
    <source>
        <dbReference type="EMBL" id="VWC76691.1"/>
    </source>
</evidence>
<dbReference type="EMBL" id="CABVQN010000003">
    <property type="protein sequence ID" value="VWC76691.1"/>
    <property type="molecule type" value="Genomic_DNA"/>
</dbReference>
<dbReference type="PRINTS" id="PR00146">
    <property type="entry name" value="DHPICSNTHASE"/>
</dbReference>